<evidence type="ECO:0000256" key="4">
    <source>
        <dbReference type="ARBA" id="ARBA00023163"/>
    </source>
</evidence>
<dbReference type="PANTHER" id="PTHR11945:SF176">
    <property type="entry name" value="MADS-BOX TRANSCRIPTION FACTOR FAMILY PROTEIN"/>
    <property type="match status" value="1"/>
</dbReference>
<evidence type="ECO:0000256" key="5">
    <source>
        <dbReference type="ARBA" id="ARBA00023242"/>
    </source>
</evidence>
<evidence type="ECO:0000313" key="8">
    <source>
        <dbReference type="EMBL" id="KAF8405907.1"/>
    </source>
</evidence>
<dbReference type="Proteomes" id="UP000655225">
    <property type="component" value="Unassembled WGS sequence"/>
</dbReference>
<evidence type="ECO:0000256" key="2">
    <source>
        <dbReference type="ARBA" id="ARBA00023015"/>
    </source>
</evidence>
<evidence type="ECO:0000256" key="6">
    <source>
        <dbReference type="SAM" id="MobiDB-lite"/>
    </source>
</evidence>
<dbReference type="GO" id="GO:0005634">
    <property type="term" value="C:nucleus"/>
    <property type="evidence" value="ECO:0007669"/>
    <property type="project" value="UniProtKB-SubCell"/>
</dbReference>
<dbReference type="SMART" id="SM00432">
    <property type="entry name" value="MADS"/>
    <property type="match status" value="2"/>
</dbReference>
<dbReference type="GO" id="GO:0000978">
    <property type="term" value="F:RNA polymerase II cis-regulatory region sequence-specific DNA binding"/>
    <property type="evidence" value="ECO:0007669"/>
    <property type="project" value="TreeGrafter"/>
</dbReference>
<evidence type="ECO:0000256" key="1">
    <source>
        <dbReference type="ARBA" id="ARBA00004123"/>
    </source>
</evidence>
<keyword evidence="2" id="KW-0805">Transcription regulation</keyword>
<keyword evidence="3" id="KW-0238">DNA-binding</keyword>
<evidence type="ECO:0000256" key="3">
    <source>
        <dbReference type="ARBA" id="ARBA00023125"/>
    </source>
</evidence>
<protein>
    <recommendedName>
        <fullName evidence="7">MADS-box domain-containing protein</fullName>
    </recommendedName>
</protein>
<reference evidence="8 9" key="1">
    <citation type="submission" date="2020-04" db="EMBL/GenBank/DDBJ databases">
        <title>Plant Genome Project.</title>
        <authorList>
            <person name="Zhang R.-G."/>
        </authorList>
    </citation>
    <scope>NUCLEOTIDE SEQUENCE [LARGE SCALE GENOMIC DNA]</scope>
    <source>
        <strain evidence="8">YNK0</strain>
        <tissue evidence="8">Leaf</tissue>
    </source>
</reference>
<dbReference type="PANTHER" id="PTHR11945">
    <property type="entry name" value="MADS BOX PROTEIN"/>
    <property type="match status" value="1"/>
</dbReference>
<accession>A0A834ZPA9</accession>
<dbReference type="AlphaFoldDB" id="A0A834ZPA9"/>
<evidence type="ECO:0000259" key="7">
    <source>
        <dbReference type="PROSITE" id="PS50066"/>
    </source>
</evidence>
<feature type="region of interest" description="Disordered" evidence="6">
    <location>
        <begin position="287"/>
        <end position="310"/>
    </location>
</feature>
<feature type="domain" description="MADS-box" evidence="7">
    <location>
        <begin position="123"/>
        <end position="173"/>
    </location>
</feature>
<dbReference type="OrthoDB" id="601557at2759"/>
<dbReference type="Gene3D" id="3.40.1810.10">
    <property type="entry name" value="Transcription factor, MADS-box"/>
    <property type="match status" value="2"/>
</dbReference>
<name>A0A834ZPA9_TETSI</name>
<keyword evidence="9" id="KW-1185">Reference proteome</keyword>
<dbReference type="InterPro" id="IPR036879">
    <property type="entry name" value="TF_MADSbox_sf"/>
</dbReference>
<dbReference type="GO" id="GO:0046983">
    <property type="term" value="F:protein dimerization activity"/>
    <property type="evidence" value="ECO:0007669"/>
    <property type="project" value="InterPro"/>
</dbReference>
<proteinExistence type="predicted"/>
<dbReference type="PROSITE" id="PS50066">
    <property type="entry name" value="MADS_BOX_2"/>
    <property type="match status" value="2"/>
</dbReference>
<feature type="region of interest" description="Disordered" evidence="6">
    <location>
        <begin position="125"/>
        <end position="147"/>
    </location>
</feature>
<dbReference type="Pfam" id="PF00319">
    <property type="entry name" value="SRF-TF"/>
    <property type="match status" value="2"/>
</dbReference>
<dbReference type="EMBL" id="JABCRI010000005">
    <property type="protein sequence ID" value="KAF8405907.1"/>
    <property type="molecule type" value="Genomic_DNA"/>
</dbReference>
<keyword evidence="5" id="KW-0539">Nucleus</keyword>
<sequence>MSRRIGTVRTSVVCYMGEGRPGFDYYNEPDLLPTGLDHPFHLGRPFLVVSTGLNNDIARTLTEKFRKRKKGLKKKTYEFSTLCDVDACLIIHGPNQGIVAASPFNNIPRDPLAPTVENIPLKNGRRAGQEQAAAMASSDAKARQKRKNGLKKKTYEFSTLCNVDACLIMFGPNQGEPDIWLDNSNEVQRIINRYIHDHRKEEREKRNLNLLDCLKDQTKKMEDELARFHRHKDKFENPTWDDDRMNDFSGDQLMKVVDGLNGKLGILKNKLEKMKETEVFLEGVGKDHDRRLPSTSSWDARPVTKLPYSH</sequence>
<evidence type="ECO:0000313" key="9">
    <source>
        <dbReference type="Proteomes" id="UP000655225"/>
    </source>
</evidence>
<comment type="caution">
    <text evidence="8">The sequence shown here is derived from an EMBL/GenBank/DDBJ whole genome shotgun (WGS) entry which is preliminary data.</text>
</comment>
<dbReference type="InterPro" id="IPR002100">
    <property type="entry name" value="TF_MADSbox"/>
</dbReference>
<comment type="subcellular location">
    <subcellularLocation>
        <location evidence="1">Nucleus</location>
    </subcellularLocation>
</comment>
<dbReference type="SUPFAM" id="SSF55455">
    <property type="entry name" value="SRF-like"/>
    <property type="match status" value="2"/>
</dbReference>
<feature type="domain" description="MADS-box" evidence="7">
    <location>
        <begin position="65"/>
        <end position="91"/>
    </location>
</feature>
<gene>
    <name evidence="8" type="ORF">HHK36_007985</name>
</gene>
<keyword evidence="4" id="KW-0804">Transcription</keyword>
<organism evidence="8 9">
    <name type="scientific">Tetracentron sinense</name>
    <name type="common">Spur-leaf</name>
    <dbReference type="NCBI Taxonomy" id="13715"/>
    <lineage>
        <taxon>Eukaryota</taxon>
        <taxon>Viridiplantae</taxon>
        <taxon>Streptophyta</taxon>
        <taxon>Embryophyta</taxon>
        <taxon>Tracheophyta</taxon>
        <taxon>Spermatophyta</taxon>
        <taxon>Magnoliopsida</taxon>
        <taxon>Trochodendrales</taxon>
        <taxon>Trochodendraceae</taxon>
        <taxon>Tetracentron</taxon>
    </lineage>
</organism>
<dbReference type="GO" id="GO:0000981">
    <property type="term" value="F:DNA-binding transcription factor activity, RNA polymerase II-specific"/>
    <property type="evidence" value="ECO:0007669"/>
    <property type="project" value="TreeGrafter"/>
</dbReference>